<evidence type="ECO:0000259" key="2">
    <source>
        <dbReference type="Pfam" id="PF03733"/>
    </source>
</evidence>
<name>A0A449BBJ9_HAPAX</name>
<feature type="domain" description="Inner membrane component" evidence="2">
    <location>
        <begin position="4"/>
        <end position="53"/>
    </location>
</feature>
<sequence>MKLLGNIIWIIFGGLVAAVGWFIVGLICMITIIGIPLGRQFFKLAELMITPFGSDVKLNFDAHPIINIIWAIFIGWGMALGYAMLGVVACITIVGIPFGLQWFKLTKLALIPFGAEVI</sequence>
<dbReference type="PANTHER" id="PTHR42903">
    <property type="entry name" value="INNER MEMBRANE PROTEIN YCCF"/>
    <property type="match status" value="1"/>
</dbReference>
<dbReference type="EMBL" id="LR215048">
    <property type="protein sequence ID" value="VEU79803.1"/>
    <property type="molecule type" value="Genomic_DNA"/>
</dbReference>
<accession>A0A449BBJ9</accession>
<feature type="domain" description="Inner membrane component" evidence="2">
    <location>
        <begin position="65"/>
        <end position="114"/>
    </location>
</feature>
<dbReference type="Pfam" id="PF03733">
    <property type="entry name" value="YccF"/>
    <property type="match status" value="2"/>
</dbReference>
<dbReference type="Proteomes" id="UP000289841">
    <property type="component" value="Chromosome"/>
</dbReference>
<dbReference type="AlphaFoldDB" id="A0A449BBJ9"/>
<keyword evidence="4" id="KW-1185">Reference proteome</keyword>
<dbReference type="RefSeq" id="WP_026390308.1">
    <property type="nucleotide sequence ID" value="NZ_LR215048.1"/>
</dbReference>
<protein>
    <submittedName>
        <fullName evidence="3">Inner membrane protein yccF</fullName>
    </submittedName>
</protein>
<gene>
    <name evidence="3" type="primary">yccF</name>
    <name evidence="3" type="ORF">NCTC10138_00162</name>
</gene>
<evidence type="ECO:0000313" key="4">
    <source>
        <dbReference type="Proteomes" id="UP000289841"/>
    </source>
</evidence>
<keyword evidence="1" id="KW-1133">Transmembrane helix</keyword>
<proteinExistence type="predicted"/>
<dbReference type="OrthoDB" id="9790567at2"/>
<evidence type="ECO:0000256" key="1">
    <source>
        <dbReference type="SAM" id="Phobius"/>
    </source>
</evidence>
<dbReference type="KEGG" id="aaxa:NCTC10138_00162"/>
<dbReference type="PANTHER" id="PTHR42903:SF1">
    <property type="entry name" value="INNER MEMBRANE PROTEIN YCCF"/>
    <property type="match status" value="1"/>
</dbReference>
<keyword evidence="1" id="KW-0472">Membrane</keyword>
<feature type="transmembrane region" description="Helical" evidence="1">
    <location>
        <begin position="82"/>
        <end position="103"/>
    </location>
</feature>
<feature type="transmembrane region" description="Helical" evidence="1">
    <location>
        <begin position="6"/>
        <end position="37"/>
    </location>
</feature>
<dbReference type="InterPro" id="IPR052937">
    <property type="entry name" value="Inner_membrane_protein"/>
</dbReference>
<keyword evidence="1" id="KW-0812">Transmembrane</keyword>
<dbReference type="GO" id="GO:0005886">
    <property type="term" value="C:plasma membrane"/>
    <property type="evidence" value="ECO:0007669"/>
    <property type="project" value="TreeGrafter"/>
</dbReference>
<evidence type="ECO:0000313" key="3">
    <source>
        <dbReference type="EMBL" id="VEU79803.1"/>
    </source>
</evidence>
<dbReference type="NCBIfam" id="NF008740">
    <property type="entry name" value="PRK11770.1-2"/>
    <property type="match status" value="1"/>
</dbReference>
<reference evidence="3 4" key="1">
    <citation type="submission" date="2019-01" db="EMBL/GenBank/DDBJ databases">
        <authorList>
            <consortium name="Pathogen Informatics"/>
        </authorList>
    </citation>
    <scope>NUCLEOTIDE SEQUENCE [LARGE SCALE GENOMIC DNA]</scope>
    <source>
        <strain evidence="3 4">NCTC10138</strain>
    </source>
</reference>
<dbReference type="STRING" id="1278311.GCA_000428705_00685"/>
<organism evidence="3 4">
    <name type="scientific">Haploplasma axanthum</name>
    <name type="common">Acholeplasma axanthum</name>
    <dbReference type="NCBI Taxonomy" id="29552"/>
    <lineage>
        <taxon>Bacteria</taxon>
        <taxon>Bacillati</taxon>
        <taxon>Mycoplasmatota</taxon>
        <taxon>Mollicutes</taxon>
        <taxon>Acholeplasmatales</taxon>
        <taxon>Acholeplasmataceae</taxon>
        <taxon>Haploplasma</taxon>
    </lineage>
</organism>
<dbReference type="InterPro" id="IPR005185">
    <property type="entry name" value="YccF"/>
</dbReference>